<feature type="domain" description="DUF427" evidence="1">
    <location>
        <begin position="16"/>
        <end position="106"/>
    </location>
</feature>
<comment type="caution">
    <text evidence="2">The sequence shown here is derived from an EMBL/GenBank/DDBJ whole genome shotgun (WGS) entry which is preliminary data.</text>
</comment>
<protein>
    <submittedName>
        <fullName evidence="2">Uncharacterized protein (DUF427 family)</fullName>
    </submittedName>
</protein>
<name>A0A840X2I0_9RHOB</name>
<sequence length="114" mass="12543">MVEKHITISAAGGTWVVRAQGAVIAESSNALKLYEGSADPVIYFPREDIGMIFLEDSDQTSHCPHKGDATYFHIEGKSGRIENAGWSYVTPKEEVSRIAGHIAFYEDKATVEQL</sequence>
<proteinExistence type="predicted"/>
<dbReference type="PANTHER" id="PTHR34310">
    <property type="entry name" value="DUF427 DOMAIN PROTEIN (AFU_ORTHOLOGUE AFUA_3G02220)"/>
    <property type="match status" value="1"/>
</dbReference>
<evidence type="ECO:0000313" key="2">
    <source>
        <dbReference type="EMBL" id="MBB5516075.1"/>
    </source>
</evidence>
<evidence type="ECO:0000259" key="1">
    <source>
        <dbReference type="Pfam" id="PF04248"/>
    </source>
</evidence>
<dbReference type="Pfam" id="PF04248">
    <property type="entry name" value="NTP_transf_9"/>
    <property type="match status" value="1"/>
</dbReference>
<accession>A0A840X2I0</accession>
<dbReference type="RefSeq" id="WP_184011360.1">
    <property type="nucleotide sequence ID" value="NZ_JACIJS010000006.1"/>
</dbReference>
<keyword evidence="3" id="KW-1185">Reference proteome</keyword>
<reference evidence="2 3" key="1">
    <citation type="submission" date="2020-08" db="EMBL/GenBank/DDBJ databases">
        <title>Genomic Encyclopedia of Type Strains, Phase IV (KMG-IV): sequencing the most valuable type-strain genomes for metagenomic binning, comparative biology and taxonomic classification.</title>
        <authorList>
            <person name="Goeker M."/>
        </authorList>
    </citation>
    <scope>NUCLEOTIDE SEQUENCE [LARGE SCALE GENOMIC DNA]</scope>
    <source>
        <strain evidence="2 3">DSM 103377</strain>
    </source>
</reference>
<organism evidence="2 3">
    <name type="scientific">Rubricella aquisinus</name>
    <dbReference type="NCBI Taxonomy" id="2028108"/>
    <lineage>
        <taxon>Bacteria</taxon>
        <taxon>Pseudomonadati</taxon>
        <taxon>Pseudomonadota</taxon>
        <taxon>Alphaproteobacteria</taxon>
        <taxon>Rhodobacterales</taxon>
        <taxon>Paracoccaceae</taxon>
        <taxon>Rubricella</taxon>
    </lineage>
</organism>
<evidence type="ECO:0000313" key="3">
    <source>
        <dbReference type="Proteomes" id="UP000553766"/>
    </source>
</evidence>
<gene>
    <name evidence="2" type="ORF">FHS89_002101</name>
</gene>
<dbReference type="PANTHER" id="PTHR34310:SF9">
    <property type="entry name" value="BLR5716 PROTEIN"/>
    <property type="match status" value="1"/>
</dbReference>
<dbReference type="Proteomes" id="UP000553766">
    <property type="component" value="Unassembled WGS sequence"/>
</dbReference>
<dbReference type="InterPro" id="IPR038694">
    <property type="entry name" value="DUF427_sf"/>
</dbReference>
<dbReference type="EMBL" id="JACIJS010000006">
    <property type="protein sequence ID" value="MBB5516075.1"/>
    <property type="molecule type" value="Genomic_DNA"/>
</dbReference>
<dbReference type="AlphaFoldDB" id="A0A840X2I0"/>
<dbReference type="Gene3D" id="2.170.150.40">
    <property type="entry name" value="Domain of unknown function (DUF427)"/>
    <property type="match status" value="1"/>
</dbReference>
<dbReference type="InterPro" id="IPR007361">
    <property type="entry name" value="DUF427"/>
</dbReference>